<name>A0A0P1BIF0_9BASI</name>
<reference evidence="1 2" key="1">
    <citation type="submission" date="2014-09" db="EMBL/GenBank/DDBJ databases">
        <authorList>
            <person name="Magalhaes I.L.F."/>
            <person name="Oliveira U."/>
            <person name="Santos F.R."/>
            <person name="Vidigal T.H.D.A."/>
            <person name="Brescovit A.D."/>
            <person name="Santos A.J."/>
        </authorList>
    </citation>
    <scope>NUCLEOTIDE SEQUENCE [LARGE SCALE GENOMIC DNA]</scope>
</reference>
<evidence type="ECO:0000313" key="1">
    <source>
        <dbReference type="EMBL" id="CEH15453.1"/>
    </source>
</evidence>
<dbReference type="EMBL" id="CCYA01000264">
    <property type="protein sequence ID" value="CEH15453.1"/>
    <property type="molecule type" value="Genomic_DNA"/>
</dbReference>
<sequence length="147" mass="15873">MPYSNLGESGGTCSESHLVSEPGWTPAARADPCLRSISLTTGSCSCTVHHRNLISLFVEYSHHASVTHPTQSRQACRCEKEALAAFALPKHSAHMTPSSHSNKAAPLRTRCIRPSHISASQAITSPEWRGRSDYRLAHVCVTAAAIL</sequence>
<accession>A0A0P1BIF0</accession>
<dbReference type="AlphaFoldDB" id="A0A0P1BIF0"/>
<protein>
    <submittedName>
        <fullName evidence="1">Uncharacterized protein</fullName>
    </submittedName>
</protein>
<organism evidence="1 2">
    <name type="scientific">Ceraceosorus bombacis</name>
    <dbReference type="NCBI Taxonomy" id="401625"/>
    <lineage>
        <taxon>Eukaryota</taxon>
        <taxon>Fungi</taxon>
        <taxon>Dikarya</taxon>
        <taxon>Basidiomycota</taxon>
        <taxon>Ustilaginomycotina</taxon>
        <taxon>Exobasidiomycetes</taxon>
        <taxon>Ceraceosorales</taxon>
        <taxon>Ceraceosoraceae</taxon>
        <taxon>Ceraceosorus</taxon>
    </lineage>
</organism>
<evidence type="ECO:0000313" key="2">
    <source>
        <dbReference type="Proteomes" id="UP000054845"/>
    </source>
</evidence>
<dbReference type="Proteomes" id="UP000054845">
    <property type="component" value="Unassembled WGS sequence"/>
</dbReference>
<keyword evidence="2" id="KW-1185">Reference proteome</keyword>
<proteinExistence type="predicted"/>
<dbReference type="OrthoDB" id="10590284at2759"/>